<keyword evidence="2" id="KW-1185">Reference proteome</keyword>
<name>A0AAD5WD93_PARTN</name>
<sequence length="99" mass="10926">MDKVPHNELHSMKSTNFKGRAQNKQICCWTLDSTLLSAGDLDLEDKPRSGRPTKLNSDDLIAAVEDKPSLSARELASELGLNSLYLTATCDGIMLQYTQ</sequence>
<dbReference type="AlphaFoldDB" id="A0AAD5WD93"/>
<evidence type="ECO:0000313" key="1">
    <source>
        <dbReference type="EMBL" id="KAJ1366083.1"/>
    </source>
</evidence>
<organism evidence="1 2">
    <name type="scientific">Parelaphostrongylus tenuis</name>
    <name type="common">Meningeal worm</name>
    <dbReference type="NCBI Taxonomy" id="148309"/>
    <lineage>
        <taxon>Eukaryota</taxon>
        <taxon>Metazoa</taxon>
        <taxon>Ecdysozoa</taxon>
        <taxon>Nematoda</taxon>
        <taxon>Chromadorea</taxon>
        <taxon>Rhabditida</taxon>
        <taxon>Rhabditina</taxon>
        <taxon>Rhabditomorpha</taxon>
        <taxon>Strongyloidea</taxon>
        <taxon>Metastrongylidae</taxon>
        <taxon>Parelaphostrongylus</taxon>
    </lineage>
</organism>
<reference evidence="1" key="1">
    <citation type="submission" date="2021-06" db="EMBL/GenBank/DDBJ databases">
        <title>Parelaphostrongylus tenuis whole genome reference sequence.</title>
        <authorList>
            <person name="Garwood T.J."/>
            <person name="Larsen P.A."/>
            <person name="Fountain-Jones N.M."/>
            <person name="Garbe J.R."/>
            <person name="Macchietto M.G."/>
            <person name="Kania S.A."/>
            <person name="Gerhold R.W."/>
            <person name="Richards J.E."/>
            <person name="Wolf T.M."/>
        </authorList>
    </citation>
    <scope>NUCLEOTIDE SEQUENCE</scope>
    <source>
        <strain evidence="1">MNPRO001-30</strain>
        <tissue evidence="1">Meninges</tissue>
    </source>
</reference>
<evidence type="ECO:0000313" key="2">
    <source>
        <dbReference type="Proteomes" id="UP001196413"/>
    </source>
</evidence>
<proteinExistence type="predicted"/>
<comment type="caution">
    <text evidence="1">The sequence shown here is derived from an EMBL/GenBank/DDBJ whole genome shotgun (WGS) entry which is preliminary data.</text>
</comment>
<gene>
    <name evidence="1" type="ORF">KIN20_026672</name>
</gene>
<accession>A0AAD5WD93</accession>
<dbReference type="EMBL" id="JAHQIW010005456">
    <property type="protein sequence ID" value="KAJ1366083.1"/>
    <property type="molecule type" value="Genomic_DNA"/>
</dbReference>
<protein>
    <submittedName>
        <fullName evidence="1">Uncharacterized protein</fullName>
    </submittedName>
</protein>
<dbReference type="Proteomes" id="UP001196413">
    <property type="component" value="Unassembled WGS sequence"/>
</dbReference>